<protein>
    <submittedName>
        <fullName evidence="2">DUF4249 domain-containing protein</fullName>
    </submittedName>
</protein>
<gene>
    <name evidence="2" type="ORF">RM538_04185</name>
</gene>
<feature type="signal peptide" evidence="1">
    <location>
        <begin position="1"/>
        <end position="21"/>
    </location>
</feature>
<name>A0ABU2YBF0_9FLAO</name>
<dbReference type="RefSeq" id="WP_311332138.1">
    <property type="nucleotide sequence ID" value="NZ_JAVRHZ010000001.1"/>
</dbReference>
<proteinExistence type="predicted"/>
<dbReference type="PROSITE" id="PS51257">
    <property type="entry name" value="PROKAR_LIPOPROTEIN"/>
    <property type="match status" value="1"/>
</dbReference>
<evidence type="ECO:0000256" key="1">
    <source>
        <dbReference type="SAM" id="SignalP"/>
    </source>
</evidence>
<feature type="chain" id="PRO_5046117979" evidence="1">
    <location>
        <begin position="22"/>
        <end position="268"/>
    </location>
</feature>
<dbReference type="EMBL" id="JAVRHZ010000001">
    <property type="protein sequence ID" value="MDT0555191.1"/>
    <property type="molecule type" value="Genomic_DNA"/>
</dbReference>
<evidence type="ECO:0000313" key="2">
    <source>
        <dbReference type="EMBL" id="MDT0555191.1"/>
    </source>
</evidence>
<dbReference type="Pfam" id="PF14054">
    <property type="entry name" value="DUF4249"/>
    <property type="match status" value="1"/>
</dbReference>
<sequence length="268" mass="30663">MKKYVLLVVCFLFVFTSCEEAIDVDLNDSEPRLVVEGSFNVSEIGEQTQARVELSLTKPFFNNQDTFVNNAEVIVIDEDGVITELDLFQNGIYNAPLIINPEKEYTLQINYNGELYTATEQFKPVVSLEFVEQDDNGGFDNESIELKAFFTDPAQEENFYLFQGSSDKGFMVDTFNDEFFNGNQIFGFYFVEDLEPGDEVLFSLYGVDEQFYNFMFTLLQQSSDQSDGPFETQPATVRGNIVNQTNPENFPLGYFRISQISTLQYTIE</sequence>
<keyword evidence="3" id="KW-1185">Reference proteome</keyword>
<organism evidence="2 3">
    <name type="scientific">Patiriisocius hiemis</name>
    <dbReference type="NCBI Taxonomy" id="3075604"/>
    <lineage>
        <taxon>Bacteria</taxon>
        <taxon>Pseudomonadati</taxon>
        <taxon>Bacteroidota</taxon>
        <taxon>Flavobacteriia</taxon>
        <taxon>Flavobacteriales</taxon>
        <taxon>Flavobacteriaceae</taxon>
        <taxon>Patiriisocius</taxon>
    </lineage>
</organism>
<comment type="caution">
    <text evidence="2">The sequence shown here is derived from an EMBL/GenBank/DDBJ whole genome shotgun (WGS) entry which is preliminary data.</text>
</comment>
<keyword evidence="1" id="KW-0732">Signal</keyword>
<accession>A0ABU2YBF0</accession>
<evidence type="ECO:0000313" key="3">
    <source>
        <dbReference type="Proteomes" id="UP001254488"/>
    </source>
</evidence>
<dbReference type="Proteomes" id="UP001254488">
    <property type="component" value="Unassembled WGS sequence"/>
</dbReference>
<reference evidence="2 3" key="1">
    <citation type="submission" date="2023-09" db="EMBL/GenBank/DDBJ databases">
        <authorList>
            <person name="Rey-Velasco X."/>
        </authorList>
    </citation>
    <scope>NUCLEOTIDE SEQUENCE [LARGE SCALE GENOMIC DNA]</scope>
    <source>
        <strain evidence="2 3">W242</strain>
    </source>
</reference>
<dbReference type="InterPro" id="IPR025345">
    <property type="entry name" value="DUF4249"/>
</dbReference>